<feature type="domain" description="4Fe-4S ferredoxin-type" evidence="6">
    <location>
        <begin position="313"/>
        <end position="342"/>
    </location>
</feature>
<keyword evidence="2" id="KW-0479">Metal-binding</keyword>
<dbReference type="KEGG" id="aacx:DEACI_2517"/>
<gene>
    <name evidence="8" type="ORF">DEACI_1299</name>
    <name evidence="7" type="ORF">DEACI_2517</name>
</gene>
<protein>
    <submittedName>
        <fullName evidence="8">CoB--CoM heterodisulfide reductase-like protein</fullName>
    </submittedName>
    <submittedName>
        <fullName evidence="7">Methyl-viologen-reducing hydrogenase, delta subunit</fullName>
        <ecNumber evidence="7">1.-.-.-</ecNumber>
    </submittedName>
</protein>
<keyword evidence="1" id="KW-0004">4Fe-4S</keyword>
<evidence type="ECO:0000313" key="8">
    <source>
        <dbReference type="EMBL" id="CEJ06846.1"/>
    </source>
</evidence>
<keyword evidence="4" id="KW-0408">Iron</keyword>
<evidence type="ECO:0000256" key="4">
    <source>
        <dbReference type="ARBA" id="ARBA00023004"/>
    </source>
</evidence>
<keyword evidence="9" id="KW-1185">Reference proteome</keyword>
<dbReference type="InterPro" id="IPR017896">
    <property type="entry name" value="4Fe4S_Fe-S-bd"/>
</dbReference>
<dbReference type="EMBL" id="CDGJ01000034">
    <property type="protein sequence ID" value="CEJ06846.1"/>
    <property type="molecule type" value="Genomic_DNA"/>
</dbReference>
<keyword evidence="5" id="KW-0411">Iron-sulfur</keyword>
<sequence length="515" mass="55191">MPVPRPSEGSGSFFAVNSAVLVVGDGPPAEAAVSALRAHPVFWVGATAEPGPHVMAYADESVAEVRGQRGRFRVQLEGKQGKLWLECGNVVLAPSLQRTLDPSWHLPESRLAVSVSRAARLAVERGPVVFLLGGGETEGYFSALTALREAVCLAARQVEVYFFFADLGVSWPGLEEVHQEARRLGVRFIRISDTSAFRVAEEGGFLRVRYTDAYLPGSPEFSLTATYVFAGEVGLPGSDFAELARTFRIDRDRWGFLQSDNVRLFPVRTNRPGVYVLGEARGPAFAGEAGLDAAAIAGETAPFLAGEILVAEPWLRVDPARCSFCLECDRYCPAVALEVHRARKTVAINPLACLGCGICAGVCPEHAIAYPGPETKSGRRQGKTIVFACEKSGYLAAQSIPLPAWAATLEMIPLPCAGRLDEGMVLRALAQGAVQVIVSACREQCCHYSSGERLAEEKVRALKEHLGSMGLNPGRVTLVRASANAPREWLGLVREIIAGDGTGPGETGMEKCAKT</sequence>
<dbReference type="SUPFAM" id="SSF51905">
    <property type="entry name" value="FAD/NAD(P)-binding domain"/>
    <property type="match status" value="1"/>
</dbReference>
<reference evidence="7" key="2">
    <citation type="submission" date="2020-01" db="EMBL/GenBank/DDBJ databases">
        <authorList>
            <person name="Hornung B."/>
        </authorList>
    </citation>
    <scope>NUCLEOTIDE SEQUENCE</scope>
    <source>
        <strain evidence="7">PacBioINE</strain>
    </source>
</reference>
<dbReference type="AlphaFoldDB" id="A0A8S0XXL2"/>
<evidence type="ECO:0000313" key="9">
    <source>
        <dbReference type="Proteomes" id="UP001071230"/>
    </source>
</evidence>
<evidence type="ECO:0000313" key="7">
    <source>
        <dbReference type="EMBL" id="CAA7601847.1"/>
    </source>
</evidence>
<evidence type="ECO:0000256" key="1">
    <source>
        <dbReference type="ARBA" id="ARBA00022485"/>
    </source>
</evidence>
<dbReference type="InterPro" id="IPR050572">
    <property type="entry name" value="Fe-S_Ferredoxin"/>
</dbReference>
<dbReference type="GO" id="GO:0051539">
    <property type="term" value="F:4 iron, 4 sulfur cluster binding"/>
    <property type="evidence" value="ECO:0007669"/>
    <property type="project" value="UniProtKB-KW"/>
</dbReference>
<dbReference type="Pfam" id="PF13237">
    <property type="entry name" value="Fer4_10"/>
    <property type="match status" value="1"/>
</dbReference>
<name>A0A8S0XXL2_9FIRM</name>
<dbReference type="EMBL" id="LR746496">
    <property type="protein sequence ID" value="CAA7601847.1"/>
    <property type="molecule type" value="Genomic_DNA"/>
</dbReference>
<proteinExistence type="predicted"/>
<accession>A0A8S0XXL2</accession>
<dbReference type="RefSeq" id="WP_240985318.1">
    <property type="nucleotide sequence ID" value="NZ_CDGJ01000034.1"/>
</dbReference>
<dbReference type="PROSITE" id="PS51379">
    <property type="entry name" value="4FE4S_FER_2"/>
    <property type="match status" value="2"/>
</dbReference>
<dbReference type="PROSITE" id="PS00198">
    <property type="entry name" value="4FE4S_FER_1"/>
    <property type="match status" value="1"/>
</dbReference>
<dbReference type="InterPro" id="IPR003813">
    <property type="entry name" value="MvhD/FlpD"/>
</dbReference>
<dbReference type="InterPro" id="IPR036188">
    <property type="entry name" value="FAD/NAD-bd_sf"/>
</dbReference>
<feature type="domain" description="4Fe-4S ferredoxin-type" evidence="6">
    <location>
        <begin position="344"/>
        <end position="373"/>
    </location>
</feature>
<evidence type="ECO:0000256" key="5">
    <source>
        <dbReference type="ARBA" id="ARBA00023014"/>
    </source>
</evidence>
<organism evidence="7">
    <name type="scientific">Acididesulfobacillus acetoxydans</name>
    <dbReference type="NCBI Taxonomy" id="1561005"/>
    <lineage>
        <taxon>Bacteria</taxon>
        <taxon>Bacillati</taxon>
        <taxon>Bacillota</taxon>
        <taxon>Clostridia</taxon>
        <taxon>Eubacteriales</taxon>
        <taxon>Peptococcaceae</taxon>
        <taxon>Acididesulfobacillus</taxon>
    </lineage>
</organism>
<dbReference type="InterPro" id="IPR017900">
    <property type="entry name" value="4Fe4S_Fe_S_CS"/>
</dbReference>
<evidence type="ECO:0000259" key="6">
    <source>
        <dbReference type="PROSITE" id="PS51379"/>
    </source>
</evidence>
<dbReference type="Pfam" id="PF02662">
    <property type="entry name" value="FlpD"/>
    <property type="match status" value="1"/>
</dbReference>
<evidence type="ECO:0000256" key="3">
    <source>
        <dbReference type="ARBA" id="ARBA00023002"/>
    </source>
</evidence>
<dbReference type="Gene3D" id="3.30.70.20">
    <property type="match status" value="1"/>
</dbReference>
<dbReference type="Proteomes" id="UP000836597">
    <property type="component" value="Chromosome"/>
</dbReference>
<keyword evidence="3 7" id="KW-0560">Oxidoreductase</keyword>
<dbReference type="Proteomes" id="UP001071230">
    <property type="component" value="Unassembled WGS sequence"/>
</dbReference>
<reference evidence="8" key="1">
    <citation type="submission" date="2014-11" db="EMBL/GenBank/DDBJ databases">
        <authorList>
            <person name="Hornung B.V."/>
        </authorList>
    </citation>
    <scope>NUCLEOTIDE SEQUENCE</scope>
    <source>
        <strain evidence="8">INE</strain>
    </source>
</reference>
<dbReference type="GO" id="GO:0016491">
    <property type="term" value="F:oxidoreductase activity"/>
    <property type="evidence" value="ECO:0007669"/>
    <property type="project" value="UniProtKB-KW"/>
</dbReference>
<dbReference type="EC" id="1.-.-.-" evidence="7"/>
<dbReference type="PANTHER" id="PTHR43687:SF1">
    <property type="entry name" value="FERREDOXIN III"/>
    <property type="match status" value="1"/>
</dbReference>
<dbReference type="SUPFAM" id="SSF54862">
    <property type="entry name" value="4Fe-4S ferredoxins"/>
    <property type="match status" value="1"/>
</dbReference>
<evidence type="ECO:0000256" key="2">
    <source>
        <dbReference type="ARBA" id="ARBA00022723"/>
    </source>
</evidence>
<dbReference type="PANTHER" id="PTHR43687">
    <property type="entry name" value="ADENYLYLSULFATE REDUCTASE, BETA SUBUNIT"/>
    <property type="match status" value="1"/>
</dbReference>
<dbReference type="GO" id="GO:0046872">
    <property type="term" value="F:metal ion binding"/>
    <property type="evidence" value="ECO:0007669"/>
    <property type="project" value="UniProtKB-KW"/>
</dbReference>